<gene>
    <name evidence="2" type="ORF">RhiirA5_446120</name>
</gene>
<dbReference type="AlphaFoldDB" id="A0A2N0NBX1"/>
<reference evidence="2 3" key="2">
    <citation type="submission" date="2017-09" db="EMBL/GenBank/DDBJ databases">
        <title>Extensive intraspecific genome diversity in a model arbuscular mycorrhizal fungus.</title>
        <authorList>
            <person name="Chen E.C."/>
            <person name="Morin E."/>
            <person name="Beaudet D."/>
            <person name="Noel J."/>
            <person name="Ndikumana S."/>
            <person name="Charron P."/>
            <person name="St-Onge C."/>
            <person name="Giorgi J."/>
            <person name="Grigoriev I.V."/>
            <person name="Roux C."/>
            <person name="Martin F.M."/>
            <person name="Corradi N."/>
        </authorList>
    </citation>
    <scope>NUCLEOTIDE SEQUENCE [LARGE SCALE GENOMIC DNA]</scope>
    <source>
        <strain evidence="2 3">A5</strain>
    </source>
</reference>
<keyword evidence="1" id="KW-1133">Transmembrane helix</keyword>
<feature type="transmembrane region" description="Helical" evidence="1">
    <location>
        <begin position="28"/>
        <end position="48"/>
    </location>
</feature>
<sequence length="50" mass="5802">MEFHGISKNRPSGKKRVYLCFIMMQVSYPAPLAKLVYCYFSVITITLLRS</sequence>
<evidence type="ECO:0000313" key="2">
    <source>
        <dbReference type="EMBL" id="PKB92082.1"/>
    </source>
</evidence>
<comment type="caution">
    <text evidence="2">The sequence shown here is derived from an EMBL/GenBank/DDBJ whole genome shotgun (WGS) entry which is preliminary data.</text>
</comment>
<accession>A0A2N0NBX1</accession>
<dbReference type="EMBL" id="LLXJ01012418">
    <property type="protein sequence ID" value="PKB92082.1"/>
    <property type="molecule type" value="Genomic_DNA"/>
</dbReference>
<protein>
    <submittedName>
        <fullName evidence="2">Uncharacterized protein</fullName>
    </submittedName>
</protein>
<name>A0A2N0NBX1_9GLOM</name>
<organism evidence="2 3">
    <name type="scientific">Rhizophagus irregularis</name>
    <dbReference type="NCBI Taxonomy" id="588596"/>
    <lineage>
        <taxon>Eukaryota</taxon>
        <taxon>Fungi</taxon>
        <taxon>Fungi incertae sedis</taxon>
        <taxon>Mucoromycota</taxon>
        <taxon>Glomeromycotina</taxon>
        <taxon>Glomeromycetes</taxon>
        <taxon>Glomerales</taxon>
        <taxon>Glomeraceae</taxon>
        <taxon>Rhizophagus</taxon>
    </lineage>
</organism>
<keyword evidence="1" id="KW-0472">Membrane</keyword>
<keyword evidence="1" id="KW-0812">Transmembrane</keyword>
<evidence type="ECO:0000313" key="3">
    <source>
        <dbReference type="Proteomes" id="UP000232722"/>
    </source>
</evidence>
<evidence type="ECO:0000256" key="1">
    <source>
        <dbReference type="SAM" id="Phobius"/>
    </source>
</evidence>
<proteinExistence type="predicted"/>
<dbReference type="Proteomes" id="UP000232722">
    <property type="component" value="Unassembled WGS sequence"/>
</dbReference>
<reference evidence="2 3" key="1">
    <citation type="submission" date="2016-04" db="EMBL/GenBank/DDBJ databases">
        <title>Genome analyses suggest a sexual origin of heterokaryosis in a supposedly ancient asexual fungus.</title>
        <authorList>
            <person name="Ropars J."/>
            <person name="Sedzielewska K."/>
            <person name="Noel J."/>
            <person name="Charron P."/>
            <person name="Farinelli L."/>
            <person name="Marton T."/>
            <person name="Kruger M."/>
            <person name="Pelin A."/>
            <person name="Brachmann A."/>
            <person name="Corradi N."/>
        </authorList>
    </citation>
    <scope>NUCLEOTIDE SEQUENCE [LARGE SCALE GENOMIC DNA]</scope>
    <source>
        <strain evidence="2 3">A5</strain>
    </source>
</reference>